<reference evidence="7" key="1">
    <citation type="journal article" date="2020" name="Stud. Mycol.">
        <title>101 Dothideomycetes genomes: a test case for predicting lifestyles and emergence of pathogens.</title>
        <authorList>
            <person name="Haridas S."/>
            <person name="Albert R."/>
            <person name="Binder M."/>
            <person name="Bloem J."/>
            <person name="Labutti K."/>
            <person name="Salamov A."/>
            <person name="Andreopoulos B."/>
            <person name="Baker S."/>
            <person name="Barry K."/>
            <person name="Bills G."/>
            <person name="Bluhm B."/>
            <person name="Cannon C."/>
            <person name="Castanera R."/>
            <person name="Culley D."/>
            <person name="Daum C."/>
            <person name="Ezra D."/>
            <person name="Gonzalez J."/>
            <person name="Henrissat B."/>
            <person name="Kuo A."/>
            <person name="Liang C."/>
            <person name="Lipzen A."/>
            <person name="Lutzoni F."/>
            <person name="Magnuson J."/>
            <person name="Mondo S."/>
            <person name="Nolan M."/>
            <person name="Ohm R."/>
            <person name="Pangilinan J."/>
            <person name="Park H.-J."/>
            <person name="Ramirez L."/>
            <person name="Alfaro M."/>
            <person name="Sun H."/>
            <person name="Tritt A."/>
            <person name="Yoshinaga Y."/>
            <person name="Zwiers L.-H."/>
            <person name="Turgeon B."/>
            <person name="Goodwin S."/>
            <person name="Spatafora J."/>
            <person name="Crous P."/>
            <person name="Grigoriev I."/>
        </authorList>
    </citation>
    <scope>NUCLEOTIDE SEQUENCE</scope>
    <source>
        <strain evidence="7">CBS 473.64</strain>
    </source>
</reference>
<dbReference type="PANTHER" id="PTHR45969:SF69">
    <property type="entry name" value="FINGER DOMAIN PROTEIN, PUTATIVE (AFU_ORTHOLOGUE AFUA_3G12190)-RELATED"/>
    <property type="match status" value="1"/>
</dbReference>
<keyword evidence="1" id="KW-0479">Metal-binding</keyword>
<feature type="region of interest" description="Disordered" evidence="5">
    <location>
        <begin position="13"/>
        <end position="59"/>
    </location>
</feature>
<keyword evidence="2 4" id="KW-0863">Zinc-finger</keyword>
<keyword evidence="8" id="KW-1185">Reference proteome</keyword>
<dbReference type="PROSITE" id="PS50089">
    <property type="entry name" value="ZF_RING_2"/>
    <property type="match status" value="1"/>
</dbReference>
<dbReference type="AlphaFoldDB" id="A0A6A6S8S2"/>
<gene>
    <name evidence="7" type="ORF">P280DRAFT_514945</name>
</gene>
<accession>A0A6A6S8S2</accession>
<evidence type="ECO:0000256" key="4">
    <source>
        <dbReference type="PROSITE-ProRule" id="PRU00175"/>
    </source>
</evidence>
<evidence type="ECO:0000256" key="3">
    <source>
        <dbReference type="ARBA" id="ARBA00022833"/>
    </source>
</evidence>
<name>A0A6A6S8S2_9PLEO</name>
<dbReference type="GO" id="GO:0016567">
    <property type="term" value="P:protein ubiquitination"/>
    <property type="evidence" value="ECO:0007669"/>
    <property type="project" value="TreeGrafter"/>
</dbReference>
<dbReference type="Gene3D" id="3.30.40.10">
    <property type="entry name" value="Zinc/RING finger domain, C3HC4 (zinc finger)"/>
    <property type="match status" value="1"/>
</dbReference>
<dbReference type="GO" id="GO:0008270">
    <property type="term" value="F:zinc ion binding"/>
    <property type="evidence" value="ECO:0007669"/>
    <property type="project" value="UniProtKB-KW"/>
</dbReference>
<dbReference type="InterPro" id="IPR013083">
    <property type="entry name" value="Znf_RING/FYVE/PHD"/>
</dbReference>
<dbReference type="SUPFAM" id="SSF57850">
    <property type="entry name" value="RING/U-box"/>
    <property type="match status" value="1"/>
</dbReference>
<protein>
    <recommendedName>
        <fullName evidence="6">RING-type domain-containing protein</fullName>
    </recommendedName>
</protein>
<evidence type="ECO:0000313" key="7">
    <source>
        <dbReference type="EMBL" id="KAF2643970.1"/>
    </source>
</evidence>
<keyword evidence="3" id="KW-0862">Zinc</keyword>
<proteinExistence type="predicted"/>
<dbReference type="InterPro" id="IPR001841">
    <property type="entry name" value="Znf_RING"/>
</dbReference>
<evidence type="ECO:0000256" key="1">
    <source>
        <dbReference type="ARBA" id="ARBA00022723"/>
    </source>
</evidence>
<sequence>MNDNLTQPHALVEANTQDGTQDNDNSNASHTITDTTANNTLNIPTEPPAPNSNTPPTASQADFLAIGIQTTAELGKYPPQDTPCSICLERLPSTASTEVICLASACGHFFHASCISTWFDSSQECRNTCPNCRCQLFDAPSQVYTRWLDTMGSRLHRMLVERDGMAHSGLDTSDYDRVLEVMLRVQRSRIHDRRATRWGSRPGRGLRVTGELQVQNTDGNVTSSRRLWLVREMDGLERDTERRRQMRRQVDEGDGDAVHSVHGSLVALSAALGEE</sequence>
<dbReference type="SMART" id="SM00184">
    <property type="entry name" value="RING"/>
    <property type="match status" value="1"/>
</dbReference>
<feature type="compositionally biased region" description="Polar residues" evidence="5">
    <location>
        <begin position="14"/>
        <end position="43"/>
    </location>
</feature>
<feature type="domain" description="RING-type" evidence="6">
    <location>
        <begin position="84"/>
        <end position="133"/>
    </location>
</feature>
<dbReference type="GO" id="GO:0061630">
    <property type="term" value="F:ubiquitin protein ligase activity"/>
    <property type="evidence" value="ECO:0007669"/>
    <property type="project" value="TreeGrafter"/>
</dbReference>
<dbReference type="Pfam" id="PF13639">
    <property type="entry name" value="zf-RING_2"/>
    <property type="match status" value="1"/>
</dbReference>
<evidence type="ECO:0000256" key="2">
    <source>
        <dbReference type="ARBA" id="ARBA00022771"/>
    </source>
</evidence>
<evidence type="ECO:0000313" key="8">
    <source>
        <dbReference type="Proteomes" id="UP000799753"/>
    </source>
</evidence>
<organism evidence="7 8">
    <name type="scientific">Massarina eburnea CBS 473.64</name>
    <dbReference type="NCBI Taxonomy" id="1395130"/>
    <lineage>
        <taxon>Eukaryota</taxon>
        <taxon>Fungi</taxon>
        <taxon>Dikarya</taxon>
        <taxon>Ascomycota</taxon>
        <taxon>Pezizomycotina</taxon>
        <taxon>Dothideomycetes</taxon>
        <taxon>Pleosporomycetidae</taxon>
        <taxon>Pleosporales</taxon>
        <taxon>Massarineae</taxon>
        <taxon>Massarinaceae</taxon>
        <taxon>Massarina</taxon>
    </lineage>
</organism>
<dbReference type="Proteomes" id="UP000799753">
    <property type="component" value="Unassembled WGS sequence"/>
</dbReference>
<evidence type="ECO:0000256" key="5">
    <source>
        <dbReference type="SAM" id="MobiDB-lite"/>
    </source>
</evidence>
<dbReference type="OrthoDB" id="3681417at2759"/>
<dbReference type="EMBL" id="MU006779">
    <property type="protein sequence ID" value="KAF2643970.1"/>
    <property type="molecule type" value="Genomic_DNA"/>
</dbReference>
<dbReference type="SMART" id="SM01197">
    <property type="entry name" value="FANCL_C"/>
    <property type="match status" value="1"/>
</dbReference>
<dbReference type="PANTHER" id="PTHR45969">
    <property type="entry name" value="RING ZINC FINGER PROTEIN-RELATED"/>
    <property type="match status" value="1"/>
</dbReference>
<evidence type="ECO:0000259" key="6">
    <source>
        <dbReference type="PROSITE" id="PS50089"/>
    </source>
</evidence>